<reference evidence="5" key="1">
    <citation type="submission" date="2023-05" db="EMBL/GenBank/DDBJ databases">
        <authorList>
            <person name="Stuckert A."/>
        </authorList>
    </citation>
    <scope>NUCLEOTIDE SEQUENCE</scope>
</reference>
<accession>A0ABN9DB66</accession>
<name>A0ABN9DB66_9NEOB</name>
<keyword evidence="1" id="KW-0391">Immunity</keyword>
<dbReference type="EMBL" id="CATNWA010014267">
    <property type="protein sequence ID" value="CAI9569801.1"/>
    <property type="molecule type" value="Genomic_DNA"/>
</dbReference>
<dbReference type="SUPFAM" id="SSF48726">
    <property type="entry name" value="Immunoglobulin"/>
    <property type="match status" value="1"/>
</dbReference>
<dbReference type="InterPro" id="IPR007110">
    <property type="entry name" value="Ig-like_dom"/>
</dbReference>
<dbReference type="SMART" id="SM00406">
    <property type="entry name" value="IGv"/>
    <property type="match status" value="1"/>
</dbReference>
<protein>
    <recommendedName>
        <fullName evidence="4">Ig-like domain-containing protein</fullName>
    </recommendedName>
</protein>
<evidence type="ECO:0000256" key="2">
    <source>
        <dbReference type="ARBA" id="ARBA00023130"/>
    </source>
</evidence>
<evidence type="ECO:0000313" key="5">
    <source>
        <dbReference type="EMBL" id="CAI9569801.1"/>
    </source>
</evidence>
<evidence type="ECO:0000256" key="3">
    <source>
        <dbReference type="ARBA" id="ARBA00043265"/>
    </source>
</evidence>
<evidence type="ECO:0000313" key="6">
    <source>
        <dbReference type="Proteomes" id="UP001162483"/>
    </source>
</evidence>
<keyword evidence="3" id="KW-1280">Immunoglobulin</keyword>
<sequence length="100" mass="10799">GASASIVLTQKNAEIAQVGKSIDLSCEVSGYNINNHHMHWIRQASGGNLTESDIAFRTGYDTYIADSVKGRVTPSTSGSTALLKIDRLTESDTAKYYCAR</sequence>
<keyword evidence="6" id="KW-1185">Reference proteome</keyword>
<dbReference type="InterPro" id="IPR013783">
    <property type="entry name" value="Ig-like_fold"/>
</dbReference>
<dbReference type="PANTHER" id="PTHR23266">
    <property type="entry name" value="IMMUNOGLOBULIN HEAVY CHAIN"/>
    <property type="match status" value="1"/>
</dbReference>
<dbReference type="InterPro" id="IPR013106">
    <property type="entry name" value="Ig_V-set"/>
</dbReference>
<dbReference type="Proteomes" id="UP001162483">
    <property type="component" value="Unassembled WGS sequence"/>
</dbReference>
<dbReference type="Pfam" id="PF07686">
    <property type="entry name" value="V-set"/>
    <property type="match status" value="1"/>
</dbReference>
<feature type="domain" description="Ig-like" evidence="4">
    <location>
        <begin position="4"/>
        <end position="100"/>
    </location>
</feature>
<gene>
    <name evidence="5" type="ORF">SPARVUS_LOCUS6980721</name>
</gene>
<keyword evidence="2" id="KW-1064">Adaptive immunity</keyword>
<feature type="non-terminal residue" evidence="5">
    <location>
        <position position="1"/>
    </location>
</feature>
<dbReference type="Gene3D" id="2.60.40.10">
    <property type="entry name" value="Immunoglobulins"/>
    <property type="match status" value="1"/>
</dbReference>
<dbReference type="PROSITE" id="PS50835">
    <property type="entry name" value="IG_LIKE"/>
    <property type="match status" value="1"/>
</dbReference>
<comment type="caution">
    <text evidence="5">The sequence shown here is derived from an EMBL/GenBank/DDBJ whole genome shotgun (WGS) entry which is preliminary data.</text>
</comment>
<evidence type="ECO:0000259" key="4">
    <source>
        <dbReference type="PROSITE" id="PS50835"/>
    </source>
</evidence>
<evidence type="ECO:0000256" key="1">
    <source>
        <dbReference type="ARBA" id="ARBA00022859"/>
    </source>
</evidence>
<organism evidence="5 6">
    <name type="scientific">Staurois parvus</name>
    <dbReference type="NCBI Taxonomy" id="386267"/>
    <lineage>
        <taxon>Eukaryota</taxon>
        <taxon>Metazoa</taxon>
        <taxon>Chordata</taxon>
        <taxon>Craniata</taxon>
        <taxon>Vertebrata</taxon>
        <taxon>Euteleostomi</taxon>
        <taxon>Amphibia</taxon>
        <taxon>Batrachia</taxon>
        <taxon>Anura</taxon>
        <taxon>Neobatrachia</taxon>
        <taxon>Ranoidea</taxon>
        <taxon>Ranidae</taxon>
        <taxon>Staurois</taxon>
    </lineage>
</organism>
<proteinExistence type="predicted"/>
<dbReference type="InterPro" id="IPR036179">
    <property type="entry name" value="Ig-like_dom_sf"/>
</dbReference>
<dbReference type="InterPro" id="IPR050199">
    <property type="entry name" value="IgHV"/>
</dbReference>